<reference evidence="2" key="1">
    <citation type="submission" date="2016-10" db="EMBL/GenBank/DDBJ databases">
        <authorList>
            <person name="Varghese N."/>
            <person name="Submissions S."/>
        </authorList>
    </citation>
    <scope>NUCLEOTIDE SEQUENCE [LARGE SCALE GENOMIC DNA]</scope>
    <source>
        <strain evidence="2">CGMCC 1.6495</strain>
    </source>
</reference>
<dbReference type="EMBL" id="FOGS01000015">
    <property type="protein sequence ID" value="SES33440.1"/>
    <property type="molecule type" value="Genomic_DNA"/>
</dbReference>
<proteinExistence type="predicted"/>
<name>A0A1H9WHR4_9GAMM</name>
<evidence type="ECO:0000313" key="2">
    <source>
        <dbReference type="Proteomes" id="UP000198505"/>
    </source>
</evidence>
<dbReference type="STRING" id="416874.SAMN04487958_11518"/>
<evidence type="ECO:0000313" key="1">
    <source>
        <dbReference type="EMBL" id="SES33440.1"/>
    </source>
</evidence>
<gene>
    <name evidence="1" type="ORF">SAMN04487958_11518</name>
</gene>
<protein>
    <submittedName>
        <fullName evidence="1">Uncharacterized protein</fullName>
    </submittedName>
</protein>
<dbReference type="RefSeq" id="WP_092830755.1">
    <property type="nucleotide sequence ID" value="NZ_FOGS01000015.1"/>
</dbReference>
<dbReference type="Proteomes" id="UP000198505">
    <property type="component" value="Unassembled WGS sequence"/>
</dbReference>
<sequence>MPKIALWIITISNDQSINDIATRLSEEGLTVKEILEEIGCITGSADEVTAERLKRVKGVVDIAPDMHIDVGPPGSEETW</sequence>
<accession>A0A1H9WHR4</accession>
<dbReference type="AlphaFoldDB" id="A0A1H9WHR4"/>
<keyword evidence="2" id="KW-1185">Reference proteome</keyword>
<organism evidence="1 2">
    <name type="scientific">Vreelandella subterranea</name>
    <dbReference type="NCBI Taxonomy" id="416874"/>
    <lineage>
        <taxon>Bacteria</taxon>
        <taxon>Pseudomonadati</taxon>
        <taxon>Pseudomonadota</taxon>
        <taxon>Gammaproteobacteria</taxon>
        <taxon>Oceanospirillales</taxon>
        <taxon>Halomonadaceae</taxon>
        <taxon>Vreelandella</taxon>
    </lineage>
</organism>